<evidence type="ECO:0000256" key="1">
    <source>
        <dbReference type="SAM" id="MobiDB-lite"/>
    </source>
</evidence>
<protein>
    <submittedName>
        <fullName evidence="2">Uncharacterized protein</fullName>
    </submittedName>
</protein>
<name>A0A6J4LLM6_9BACT</name>
<gene>
    <name evidence="2" type="ORF">AVDCRST_MAG40-2114</name>
</gene>
<organism evidence="2">
    <name type="scientific">uncultured Gemmatimonadaceae bacterium</name>
    <dbReference type="NCBI Taxonomy" id="246130"/>
    <lineage>
        <taxon>Bacteria</taxon>
        <taxon>Pseudomonadati</taxon>
        <taxon>Gemmatimonadota</taxon>
        <taxon>Gemmatimonadia</taxon>
        <taxon>Gemmatimonadales</taxon>
        <taxon>Gemmatimonadaceae</taxon>
        <taxon>environmental samples</taxon>
    </lineage>
</organism>
<proteinExistence type="predicted"/>
<evidence type="ECO:0000313" key="2">
    <source>
        <dbReference type="EMBL" id="CAA9335030.1"/>
    </source>
</evidence>
<feature type="compositionally biased region" description="Basic residues" evidence="1">
    <location>
        <begin position="102"/>
        <end position="115"/>
    </location>
</feature>
<feature type="non-terminal residue" evidence="2">
    <location>
        <position position="323"/>
    </location>
</feature>
<feature type="compositionally biased region" description="Basic and acidic residues" evidence="1">
    <location>
        <begin position="45"/>
        <end position="63"/>
    </location>
</feature>
<feature type="compositionally biased region" description="Low complexity" evidence="1">
    <location>
        <begin position="28"/>
        <end position="44"/>
    </location>
</feature>
<dbReference type="AlphaFoldDB" id="A0A6J4LLM6"/>
<sequence length="323" mass="35382">AVRPVQAVARAALPGEVRVAQAAPPPGARALRGDAPVQRPLRLLRLLEDAGRRPGARGEELRRRGAPLRPDARDLHGRRAAAPPRPRGPRGRGERGDPAQVHHAHHPRRDAHARARALPLGRGDQPVQRVARLPGRAARRGARHPRAHRQDLRERGGDARGRDRQHPLQHGHQGRQLRPADADRAARRGAGVRGQLLRVHQLQERQRRAPRARPAVRRARRRGARAARLQAAPARRDHELGLLPGADPALRPRRDDGAVPQRDRHHPRGPDGARAPLPRLPHRLPLDAVLALRAGELQRVLLRVPGRGAGAAAPLAGARRDGV</sequence>
<feature type="region of interest" description="Disordered" evidence="1">
    <location>
        <begin position="19"/>
        <end position="280"/>
    </location>
</feature>
<feature type="non-terminal residue" evidence="2">
    <location>
        <position position="1"/>
    </location>
</feature>
<dbReference type="EMBL" id="CADCTX010000630">
    <property type="protein sequence ID" value="CAA9335030.1"/>
    <property type="molecule type" value="Genomic_DNA"/>
</dbReference>
<reference evidence="2" key="1">
    <citation type="submission" date="2020-02" db="EMBL/GenBank/DDBJ databases">
        <authorList>
            <person name="Meier V. D."/>
        </authorList>
    </citation>
    <scope>NUCLEOTIDE SEQUENCE</scope>
    <source>
        <strain evidence="2">AVDCRST_MAG40</strain>
    </source>
</reference>
<feature type="compositionally biased region" description="Basic and acidic residues" evidence="1">
    <location>
        <begin position="148"/>
        <end position="166"/>
    </location>
</feature>
<accession>A0A6J4LLM6</accession>
<feature type="compositionally biased region" description="Basic residues" evidence="1">
    <location>
        <begin position="208"/>
        <end position="225"/>
    </location>
</feature>
<feature type="compositionally biased region" description="Basic residues" evidence="1">
    <location>
        <begin position="137"/>
        <end position="147"/>
    </location>
</feature>